<evidence type="ECO:0000313" key="1">
    <source>
        <dbReference type="EMBL" id="KAJ4834715.1"/>
    </source>
</evidence>
<dbReference type="AlphaFoldDB" id="A0A9Q0FNF6"/>
<gene>
    <name evidence="1" type="ORF">Tsubulata_007670</name>
</gene>
<reference evidence="1" key="1">
    <citation type="submission" date="2022-02" db="EMBL/GenBank/DDBJ databases">
        <authorList>
            <person name="Henning P.M."/>
            <person name="McCubbin A.G."/>
            <person name="Shore J.S."/>
        </authorList>
    </citation>
    <scope>NUCLEOTIDE SEQUENCE</scope>
    <source>
        <strain evidence="1">F60SS</strain>
        <tissue evidence="1">Leaves</tissue>
    </source>
</reference>
<dbReference type="EMBL" id="JAKUCV010004633">
    <property type="protein sequence ID" value="KAJ4834715.1"/>
    <property type="molecule type" value="Genomic_DNA"/>
</dbReference>
<evidence type="ECO:0000313" key="2">
    <source>
        <dbReference type="Proteomes" id="UP001141552"/>
    </source>
</evidence>
<reference evidence="1" key="2">
    <citation type="journal article" date="2023" name="Plants (Basel)">
        <title>Annotation of the Turnera subulata (Passifloraceae) Draft Genome Reveals the S-Locus Evolved after the Divergence of Turneroideae from Passifloroideae in a Stepwise Manner.</title>
        <authorList>
            <person name="Henning P.M."/>
            <person name="Roalson E.H."/>
            <person name="Mir W."/>
            <person name="McCubbin A.G."/>
            <person name="Shore J.S."/>
        </authorList>
    </citation>
    <scope>NUCLEOTIDE SEQUENCE</scope>
    <source>
        <strain evidence="1">F60SS</strain>
    </source>
</reference>
<protein>
    <submittedName>
        <fullName evidence="1">Uncharacterized protein</fullName>
    </submittedName>
</protein>
<feature type="non-terminal residue" evidence="1">
    <location>
        <position position="115"/>
    </location>
</feature>
<name>A0A9Q0FNF6_9ROSI</name>
<keyword evidence="2" id="KW-1185">Reference proteome</keyword>
<comment type="caution">
    <text evidence="1">The sequence shown here is derived from an EMBL/GenBank/DDBJ whole genome shotgun (WGS) entry which is preliminary data.</text>
</comment>
<sequence>IHSLPISQKSPNFIKPYLQIDCLSLPPSLLPLLLFPLPKFHSLPLPKFQSPPPSLFQYLLKLRVPCSHLVRSIVCRQRVSLRETSLQSLVLPSSPSASLTLSMFPRYIISGEERG</sequence>
<proteinExistence type="predicted"/>
<dbReference type="Proteomes" id="UP001141552">
    <property type="component" value="Unassembled WGS sequence"/>
</dbReference>
<accession>A0A9Q0FNF6</accession>
<organism evidence="1 2">
    <name type="scientific">Turnera subulata</name>
    <dbReference type="NCBI Taxonomy" id="218843"/>
    <lineage>
        <taxon>Eukaryota</taxon>
        <taxon>Viridiplantae</taxon>
        <taxon>Streptophyta</taxon>
        <taxon>Embryophyta</taxon>
        <taxon>Tracheophyta</taxon>
        <taxon>Spermatophyta</taxon>
        <taxon>Magnoliopsida</taxon>
        <taxon>eudicotyledons</taxon>
        <taxon>Gunneridae</taxon>
        <taxon>Pentapetalae</taxon>
        <taxon>rosids</taxon>
        <taxon>fabids</taxon>
        <taxon>Malpighiales</taxon>
        <taxon>Passifloraceae</taxon>
        <taxon>Turnera</taxon>
    </lineage>
</organism>